<dbReference type="AlphaFoldDB" id="A0A813EM74"/>
<sequence>MSGRPASESPEVFRRSKRRKRIVESESEAEEPLTGNLQPPEPDQKPCTAGDPAEAQSNVPGADDAGQADAPLPGSTTRRALRSSVVSQQPQKVLAAARAWLRSKKADEVMAARLGASTGLSKVEEQRFVDANKDRTPGVWSFEVLDERIQARSREAPSASTVAGPKQSPVLEEAASSIEAFAAEASAVEASARAASFWAEAPLVLQVAAVAPSPAEPAPAEVPAFEEQQQHQHQQQPHQQQQQQQPHHQKPQQQQQQPQQQEQQQQQEQHYQQEQQPQATSLAQRRQGRGSGRGLRSSSNEVSAGATRRQVPSGLILRDSAGRRRFAPQRPSVLQGGRLRASEETRWVPLCSEAFGSVDGAKLLPKCPHENRDRPEKACCSVVCLDCGEDLFYDGWRLEFVSTSAAVLPGGEVEKMAQRDMALQHQARTHNVSQGAVQHGASSR</sequence>
<keyword evidence="3" id="KW-1185">Reference proteome</keyword>
<proteinExistence type="predicted"/>
<feature type="compositionally biased region" description="Low complexity" evidence="1">
    <location>
        <begin position="212"/>
        <end position="285"/>
    </location>
</feature>
<evidence type="ECO:0000313" key="2">
    <source>
        <dbReference type="EMBL" id="CAE8601754.1"/>
    </source>
</evidence>
<dbReference type="EMBL" id="CAJNNV010013501">
    <property type="protein sequence ID" value="CAE8601754.1"/>
    <property type="molecule type" value="Genomic_DNA"/>
</dbReference>
<comment type="caution">
    <text evidence="2">The sequence shown here is derived from an EMBL/GenBank/DDBJ whole genome shotgun (WGS) entry which is preliminary data.</text>
</comment>
<evidence type="ECO:0000256" key="1">
    <source>
        <dbReference type="SAM" id="MobiDB-lite"/>
    </source>
</evidence>
<dbReference type="InterPro" id="IPR051647">
    <property type="entry name" value="Mediator_comp_sub12"/>
</dbReference>
<dbReference type="PANTHER" id="PTHR46007:SF8">
    <property type="entry name" value="C2H2-TYPE DOMAIN-CONTAINING PROTEIN"/>
    <property type="match status" value="1"/>
</dbReference>
<feature type="region of interest" description="Disordered" evidence="1">
    <location>
        <begin position="1"/>
        <end position="92"/>
    </location>
</feature>
<reference evidence="2" key="1">
    <citation type="submission" date="2021-02" db="EMBL/GenBank/DDBJ databases">
        <authorList>
            <person name="Dougan E. K."/>
            <person name="Rhodes N."/>
            <person name="Thang M."/>
            <person name="Chan C."/>
        </authorList>
    </citation>
    <scope>NUCLEOTIDE SEQUENCE</scope>
</reference>
<dbReference type="GO" id="GO:0045944">
    <property type="term" value="P:positive regulation of transcription by RNA polymerase II"/>
    <property type="evidence" value="ECO:0007669"/>
    <property type="project" value="TreeGrafter"/>
</dbReference>
<dbReference type="Proteomes" id="UP000654075">
    <property type="component" value="Unassembled WGS sequence"/>
</dbReference>
<name>A0A813EM74_POLGL</name>
<dbReference type="GO" id="GO:0003713">
    <property type="term" value="F:transcription coactivator activity"/>
    <property type="evidence" value="ECO:0007669"/>
    <property type="project" value="TreeGrafter"/>
</dbReference>
<dbReference type="OrthoDB" id="10683016at2759"/>
<accession>A0A813EM74</accession>
<evidence type="ECO:0000313" key="3">
    <source>
        <dbReference type="Proteomes" id="UP000654075"/>
    </source>
</evidence>
<gene>
    <name evidence="2" type="ORF">PGLA1383_LOCUS20036</name>
</gene>
<feature type="compositionally biased region" description="Low complexity" evidence="1">
    <location>
        <begin position="60"/>
        <end position="74"/>
    </location>
</feature>
<dbReference type="SUPFAM" id="SSF81995">
    <property type="entry name" value="beta-sandwich domain of Sec23/24"/>
    <property type="match status" value="1"/>
</dbReference>
<dbReference type="GO" id="GO:0016592">
    <property type="term" value="C:mediator complex"/>
    <property type="evidence" value="ECO:0007669"/>
    <property type="project" value="TreeGrafter"/>
</dbReference>
<feature type="region of interest" description="Disordered" evidence="1">
    <location>
        <begin position="212"/>
        <end position="337"/>
    </location>
</feature>
<organism evidence="2 3">
    <name type="scientific">Polarella glacialis</name>
    <name type="common">Dinoflagellate</name>
    <dbReference type="NCBI Taxonomy" id="89957"/>
    <lineage>
        <taxon>Eukaryota</taxon>
        <taxon>Sar</taxon>
        <taxon>Alveolata</taxon>
        <taxon>Dinophyceae</taxon>
        <taxon>Suessiales</taxon>
        <taxon>Suessiaceae</taxon>
        <taxon>Polarella</taxon>
    </lineage>
</organism>
<dbReference type="PANTHER" id="PTHR46007">
    <property type="entry name" value="MEDIATOR OF RNA POLYMERASE II TRANSCRIPTION SUBUNIT 12"/>
    <property type="match status" value="1"/>
</dbReference>
<protein>
    <submittedName>
        <fullName evidence="2">Uncharacterized protein</fullName>
    </submittedName>
</protein>
<dbReference type="OMA" id="HANETRH"/>